<dbReference type="AlphaFoldDB" id="A0A6M3KD92"/>
<dbReference type="EMBL" id="MT142387">
    <property type="protein sequence ID" value="QJA79591.1"/>
    <property type="molecule type" value="Genomic_DNA"/>
</dbReference>
<accession>A0A6M3KD92</accession>
<name>A0A6M3KD92_9ZZZZ</name>
<gene>
    <name evidence="1" type="ORF">MM415A00857_0010</name>
</gene>
<proteinExistence type="predicted"/>
<reference evidence="1" key="1">
    <citation type="submission" date="2020-03" db="EMBL/GenBank/DDBJ databases">
        <title>The deep terrestrial virosphere.</title>
        <authorList>
            <person name="Holmfeldt K."/>
            <person name="Nilsson E."/>
            <person name="Simone D."/>
            <person name="Lopez-Fernandez M."/>
            <person name="Wu X."/>
            <person name="de Brujin I."/>
            <person name="Lundin D."/>
            <person name="Andersson A."/>
            <person name="Bertilsson S."/>
            <person name="Dopson M."/>
        </authorList>
    </citation>
    <scope>NUCLEOTIDE SEQUENCE</scope>
    <source>
        <strain evidence="1">MM415A00857</strain>
    </source>
</reference>
<organism evidence="1">
    <name type="scientific">viral metagenome</name>
    <dbReference type="NCBI Taxonomy" id="1070528"/>
    <lineage>
        <taxon>unclassified sequences</taxon>
        <taxon>metagenomes</taxon>
        <taxon>organismal metagenomes</taxon>
    </lineage>
</organism>
<sequence length="58" mass="6743">MNQDQLQAIAELLLEDVIKKGEGDPYRYICANESLDKVLALIDEEEDVEYIRRCLEDL</sequence>
<evidence type="ECO:0000313" key="1">
    <source>
        <dbReference type="EMBL" id="QJA79591.1"/>
    </source>
</evidence>
<protein>
    <submittedName>
        <fullName evidence="1">Uncharacterized protein</fullName>
    </submittedName>
</protein>